<proteinExistence type="predicted"/>
<sequence>LVTNSAACVFASMLLSPVMAIVLGVRNLSRQCLIGLAH</sequence>
<protein>
    <submittedName>
        <fullName evidence="1">YibE/F family protein</fullName>
    </submittedName>
</protein>
<evidence type="ECO:0000313" key="1">
    <source>
        <dbReference type="WBParaSite" id="HNAJ_0000613801-mRNA-1"/>
    </source>
</evidence>
<accession>A0A0R3TGE7</accession>
<name>A0A0R3TGE7_RODNA</name>
<organism evidence="1">
    <name type="scientific">Rodentolepis nana</name>
    <name type="common">Dwarf tapeworm</name>
    <name type="synonym">Hymenolepis nana</name>
    <dbReference type="NCBI Taxonomy" id="102285"/>
    <lineage>
        <taxon>Eukaryota</taxon>
        <taxon>Metazoa</taxon>
        <taxon>Spiralia</taxon>
        <taxon>Lophotrochozoa</taxon>
        <taxon>Platyhelminthes</taxon>
        <taxon>Cestoda</taxon>
        <taxon>Eucestoda</taxon>
        <taxon>Cyclophyllidea</taxon>
        <taxon>Hymenolepididae</taxon>
        <taxon>Rodentolepis</taxon>
    </lineage>
</organism>
<dbReference type="AlphaFoldDB" id="A0A0R3TGE7"/>
<reference evidence="1" key="1">
    <citation type="submission" date="2017-02" db="UniProtKB">
        <authorList>
            <consortium name="WormBaseParasite"/>
        </authorList>
    </citation>
    <scope>IDENTIFICATION</scope>
</reference>
<dbReference type="WBParaSite" id="HNAJ_0000613801-mRNA-1">
    <property type="protein sequence ID" value="HNAJ_0000613801-mRNA-1"/>
    <property type="gene ID" value="HNAJ_0000613801"/>
</dbReference>